<dbReference type="EMBL" id="QPIZ01000015">
    <property type="protein sequence ID" value="RCW32513.1"/>
    <property type="molecule type" value="Genomic_DNA"/>
</dbReference>
<dbReference type="InterPro" id="IPR012944">
    <property type="entry name" value="SusD_RagB_dom"/>
</dbReference>
<dbReference type="InterPro" id="IPR011990">
    <property type="entry name" value="TPR-like_helical_dom_sf"/>
</dbReference>
<comment type="similarity">
    <text evidence="2">Belongs to the SusD family.</text>
</comment>
<feature type="domain" description="RagB/SusD" evidence="6">
    <location>
        <begin position="276"/>
        <end position="558"/>
    </location>
</feature>
<reference evidence="8 9" key="1">
    <citation type="submission" date="2018-07" db="EMBL/GenBank/DDBJ databases">
        <title>Freshwater and sediment microbial communities from various areas in North America, analyzing microbe dynamics in response to fracking.</title>
        <authorList>
            <person name="Lamendella R."/>
        </authorList>
    </citation>
    <scope>NUCLEOTIDE SEQUENCE [LARGE SCALE GENOMIC DNA]</scope>
    <source>
        <strain evidence="8 9">160A</strain>
    </source>
</reference>
<evidence type="ECO:0000256" key="1">
    <source>
        <dbReference type="ARBA" id="ARBA00004442"/>
    </source>
</evidence>
<accession>A0A2T0XFU4</accession>
<dbReference type="SUPFAM" id="SSF48452">
    <property type="entry name" value="TPR-like"/>
    <property type="match status" value="1"/>
</dbReference>
<evidence type="ECO:0000259" key="7">
    <source>
        <dbReference type="Pfam" id="PF14322"/>
    </source>
</evidence>
<comment type="caution">
    <text evidence="8">The sequence shown here is derived from an EMBL/GenBank/DDBJ whole genome shotgun (WGS) entry which is preliminary data.</text>
</comment>
<evidence type="ECO:0000256" key="3">
    <source>
        <dbReference type="ARBA" id="ARBA00022729"/>
    </source>
</evidence>
<evidence type="ECO:0000256" key="4">
    <source>
        <dbReference type="ARBA" id="ARBA00023136"/>
    </source>
</evidence>
<evidence type="ECO:0000313" key="8">
    <source>
        <dbReference type="EMBL" id="RCW32513.1"/>
    </source>
</evidence>
<dbReference type="GO" id="GO:0009279">
    <property type="term" value="C:cell outer membrane"/>
    <property type="evidence" value="ECO:0007669"/>
    <property type="project" value="UniProtKB-SubCell"/>
</dbReference>
<evidence type="ECO:0000313" key="9">
    <source>
        <dbReference type="Proteomes" id="UP000252733"/>
    </source>
</evidence>
<evidence type="ECO:0000256" key="2">
    <source>
        <dbReference type="ARBA" id="ARBA00006275"/>
    </source>
</evidence>
<organism evidence="8 9">
    <name type="scientific">Marinilabilia salmonicolor</name>
    <dbReference type="NCBI Taxonomy" id="989"/>
    <lineage>
        <taxon>Bacteria</taxon>
        <taxon>Pseudomonadati</taxon>
        <taxon>Bacteroidota</taxon>
        <taxon>Bacteroidia</taxon>
        <taxon>Marinilabiliales</taxon>
        <taxon>Marinilabiliaceae</taxon>
        <taxon>Marinilabilia</taxon>
    </lineage>
</organism>
<gene>
    <name evidence="8" type="ORF">DFO77_11558</name>
</gene>
<evidence type="ECO:0000256" key="5">
    <source>
        <dbReference type="ARBA" id="ARBA00023237"/>
    </source>
</evidence>
<keyword evidence="4" id="KW-0472">Membrane</keyword>
<evidence type="ECO:0000259" key="6">
    <source>
        <dbReference type="Pfam" id="PF07980"/>
    </source>
</evidence>
<dbReference type="InterPro" id="IPR033985">
    <property type="entry name" value="SusD-like_N"/>
</dbReference>
<keyword evidence="9" id="KW-1185">Reference proteome</keyword>
<keyword evidence="3" id="KW-0732">Signal</keyword>
<keyword evidence="5" id="KW-0998">Cell outer membrane</keyword>
<proteinExistence type="inferred from homology"/>
<dbReference type="Pfam" id="PF07980">
    <property type="entry name" value="SusD_RagB"/>
    <property type="match status" value="1"/>
</dbReference>
<dbReference type="Proteomes" id="UP000252733">
    <property type="component" value="Unassembled WGS sequence"/>
</dbReference>
<name>A0A2T0XFU4_9BACT</name>
<dbReference type="Pfam" id="PF14322">
    <property type="entry name" value="SusD-like_3"/>
    <property type="match status" value="1"/>
</dbReference>
<sequence>MKSRKDGIFPSVLIHKIENQMKKIFIFLGLLGFLASGCSDYLEEENLSNIGADEYYKSSDGYETLVNAAYSSMRDIYGPAPWMFCAGTDMFVEGRQAQPVGLSEYRFLTASESEILPLYENCYSSVQACNMGLEYSSITESFDALQHRIGELKFIRANAYFLLVQSFGGVALVTEMIDEPVTELNRESAENIYEFIINELEEAQGLVSTEAFSGRVNRRAVTNLLAKVYLTRGYESFGTENDFSQAASLADEVINGQQLNISFHDLWWPGNEMNEEVIFSVQYSDNSISSAPDELGHSQSSYFGPYMGGSENAGDAPWRSYNLCPNMYLLDLYNENDTRWEGTFMTTVYDAYYDYYRVEDLSTVGVKHYYARPWESNEVFEAAYLAEHPGAVFHYYEDLEASKSSALDFATIAIRKFDDPKSMFSSNGTVSTRDLIIARLAETYLMAAEAYYQLDNTQVAADRINEVRQRAGVADITSGDVNIDFILDERARELAGEYYRWFDLKRTGTLVERTVMYNKDIESADWFVGKGGELKILRPIPQDALDLNRGEYPQNPAYD</sequence>
<dbReference type="AlphaFoldDB" id="A0A2T0XFU4"/>
<feature type="domain" description="SusD-like N-terminal" evidence="7">
    <location>
        <begin position="111"/>
        <end position="230"/>
    </location>
</feature>
<comment type="subcellular location">
    <subcellularLocation>
        <location evidence="1">Cell outer membrane</location>
    </subcellularLocation>
</comment>
<dbReference type="Gene3D" id="1.25.40.390">
    <property type="match status" value="1"/>
</dbReference>
<protein>
    <submittedName>
        <fullName evidence="8">Putative outer membrane starch-binding protein</fullName>
    </submittedName>
</protein>